<keyword evidence="3" id="KW-1185">Reference proteome</keyword>
<evidence type="ECO:0000313" key="2">
    <source>
        <dbReference type="EMBL" id="KAH8027967.1"/>
    </source>
</evidence>
<feature type="region of interest" description="Disordered" evidence="1">
    <location>
        <begin position="1"/>
        <end position="25"/>
    </location>
</feature>
<sequence>MSSGGPTLDSSEDDGDPSWQECQPERNGGTLVVYFPVPPAIECCEPGCGATYNPATWTSRQQSLERHLEMEHGTRITST</sequence>
<reference evidence="2" key="1">
    <citation type="journal article" date="2020" name="Cell">
        <title>Large-Scale Comparative Analyses of Tick Genomes Elucidate Their Genetic Diversity and Vector Capacities.</title>
        <authorList>
            <consortium name="Tick Genome and Microbiome Consortium (TIGMIC)"/>
            <person name="Jia N."/>
            <person name="Wang J."/>
            <person name="Shi W."/>
            <person name="Du L."/>
            <person name="Sun Y."/>
            <person name="Zhan W."/>
            <person name="Jiang J.F."/>
            <person name="Wang Q."/>
            <person name="Zhang B."/>
            <person name="Ji P."/>
            <person name="Bell-Sakyi L."/>
            <person name="Cui X.M."/>
            <person name="Yuan T.T."/>
            <person name="Jiang B.G."/>
            <person name="Yang W.F."/>
            <person name="Lam T.T."/>
            <person name="Chang Q.C."/>
            <person name="Ding S.J."/>
            <person name="Wang X.J."/>
            <person name="Zhu J.G."/>
            <person name="Ruan X.D."/>
            <person name="Zhao L."/>
            <person name="Wei J.T."/>
            <person name="Ye R.Z."/>
            <person name="Que T.C."/>
            <person name="Du C.H."/>
            <person name="Zhou Y.H."/>
            <person name="Cheng J.X."/>
            <person name="Dai P.F."/>
            <person name="Guo W.B."/>
            <person name="Han X.H."/>
            <person name="Huang E.J."/>
            <person name="Li L.F."/>
            <person name="Wei W."/>
            <person name="Gao Y.C."/>
            <person name="Liu J.Z."/>
            <person name="Shao H.Z."/>
            <person name="Wang X."/>
            <person name="Wang C.C."/>
            <person name="Yang T.C."/>
            <person name="Huo Q.B."/>
            <person name="Li W."/>
            <person name="Chen H.Y."/>
            <person name="Chen S.E."/>
            <person name="Zhou L.G."/>
            <person name="Ni X.B."/>
            <person name="Tian J.H."/>
            <person name="Sheng Y."/>
            <person name="Liu T."/>
            <person name="Pan Y.S."/>
            <person name="Xia L.Y."/>
            <person name="Li J."/>
            <person name="Zhao F."/>
            <person name="Cao W.C."/>
        </authorList>
    </citation>
    <scope>NUCLEOTIDE SEQUENCE</scope>
    <source>
        <strain evidence="2">Rmic-2018</strain>
    </source>
</reference>
<protein>
    <submittedName>
        <fullName evidence="2">Uncharacterized protein</fullName>
    </submittedName>
</protein>
<proteinExistence type="predicted"/>
<reference evidence="2" key="2">
    <citation type="submission" date="2021-09" db="EMBL/GenBank/DDBJ databases">
        <authorList>
            <person name="Jia N."/>
            <person name="Wang J."/>
            <person name="Shi W."/>
            <person name="Du L."/>
            <person name="Sun Y."/>
            <person name="Zhan W."/>
            <person name="Jiang J."/>
            <person name="Wang Q."/>
            <person name="Zhang B."/>
            <person name="Ji P."/>
            <person name="Sakyi L.B."/>
            <person name="Cui X."/>
            <person name="Yuan T."/>
            <person name="Jiang B."/>
            <person name="Yang W."/>
            <person name="Lam T.T.-Y."/>
            <person name="Chang Q."/>
            <person name="Ding S."/>
            <person name="Wang X."/>
            <person name="Zhu J."/>
            <person name="Ruan X."/>
            <person name="Zhao L."/>
            <person name="Wei J."/>
            <person name="Que T."/>
            <person name="Du C."/>
            <person name="Cheng J."/>
            <person name="Dai P."/>
            <person name="Han X."/>
            <person name="Huang E."/>
            <person name="Gao Y."/>
            <person name="Liu J."/>
            <person name="Shao H."/>
            <person name="Ye R."/>
            <person name="Li L."/>
            <person name="Wei W."/>
            <person name="Wang X."/>
            <person name="Wang C."/>
            <person name="Huo Q."/>
            <person name="Li W."/>
            <person name="Guo W."/>
            <person name="Chen H."/>
            <person name="Chen S."/>
            <person name="Zhou L."/>
            <person name="Zhou L."/>
            <person name="Ni X."/>
            <person name="Tian J."/>
            <person name="Zhou Y."/>
            <person name="Sheng Y."/>
            <person name="Liu T."/>
            <person name="Pan Y."/>
            <person name="Xia L."/>
            <person name="Li J."/>
            <person name="Zhao F."/>
            <person name="Cao W."/>
        </authorList>
    </citation>
    <scope>NUCLEOTIDE SEQUENCE</scope>
    <source>
        <strain evidence="2">Rmic-2018</strain>
        <tissue evidence="2">Larvae</tissue>
    </source>
</reference>
<dbReference type="Proteomes" id="UP000821866">
    <property type="component" value="Chromosome 4"/>
</dbReference>
<organism evidence="2 3">
    <name type="scientific">Rhipicephalus microplus</name>
    <name type="common">Cattle tick</name>
    <name type="synonym">Boophilus microplus</name>
    <dbReference type="NCBI Taxonomy" id="6941"/>
    <lineage>
        <taxon>Eukaryota</taxon>
        <taxon>Metazoa</taxon>
        <taxon>Ecdysozoa</taxon>
        <taxon>Arthropoda</taxon>
        <taxon>Chelicerata</taxon>
        <taxon>Arachnida</taxon>
        <taxon>Acari</taxon>
        <taxon>Parasitiformes</taxon>
        <taxon>Ixodida</taxon>
        <taxon>Ixodoidea</taxon>
        <taxon>Ixodidae</taxon>
        <taxon>Rhipicephalinae</taxon>
        <taxon>Rhipicephalus</taxon>
        <taxon>Boophilus</taxon>
    </lineage>
</organism>
<accession>A0A9J6E087</accession>
<dbReference type="VEuPathDB" id="VectorBase:LOC119183546"/>
<dbReference type="EMBL" id="JABSTU010000006">
    <property type="protein sequence ID" value="KAH8027967.1"/>
    <property type="molecule type" value="Genomic_DNA"/>
</dbReference>
<evidence type="ECO:0000256" key="1">
    <source>
        <dbReference type="SAM" id="MobiDB-lite"/>
    </source>
</evidence>
<evidence type="ECO:0000313" key="3">
    <source>
        <dbReference type="Proteomes" id="UP000821866"/>
    </source>
</evidence>
<dbReference type="AlphaFoldDB" id="A0A9J6E087"/>
<name>A0A9J6E087_RHIMP</name>
<gene>
    <name evidence="2" type="ORF">HPB51_011775</name>
</gene>
<comment type="caution">
    <text evidence="2">The sequence shown here is derived from an EMBL/GenBank/DDBJ whole genome shotgun (WGS) entry which is preliminary data.</text>
</comment>